<gene>
    <name evidence="1" type="ORF">DFR47_11369</name>
</gene>
<dbReference type="Proteomes" id="UP000252893">
    <property type="component" value="Unassembled WGS sequence"/>
</dbReference>
<proteinExistence type="predicted"/>
<dbReference type="PIRSF" id="PIRSF030771">
    <property type="entry name" value="UCP030771"/>
    <property type="match status" value="1"/>
</dbReference>
<keyword evidence="2" id="KW-1185">Reference proteome</keyword>
<dbReference type="Pfam" id="PF09956">
    <property type="entry name" value="Phage_cement_2"/>
    <property type="match status" value="1"/>
</dbReference>
<comment type="caution">
    <text evidence="1">The sequence shown here is derived from an EMBL/GenBank/DDBJ whole genome shotgun (WGS) entry which is preliminary data.</text>
</comment>
<sequence>MRNFIQPGKVLNIVATAAVVSGSLQVIGKIFGIAATSAAAGEEYELSTGGVYELPKNAPEAWTVGKEVFATPGGIATTETTGNTKIGVAVMAADAGTGVGLVRLNSNF</sequence>
<dbReference type="OrthoDB" id="5365964at2"/>
<protein>
    <submittedName>
        <fullName evidence="1">Putative RecA/RadA family phage recombinase</fullName>
    </submittedName>
</protein>
<organism evidence="1 2">
    <name type="scientific">Pseudochrobactrum asaccharolyticum</name>
    <dbReference type="NCBI Taxonomy" id="354351"/>
    <lineage>
        <taxon>Bacteria</taxon>
        <taxon>Pseudomonadati</taxon>
        <taxon>Pseudomonadota</taxon>
        <taxon>Alphaproteobacteria</taxon>
        <taxon>Hyphomicrobiales</taxon>
        <taxon>Brucellaceae</taxon>
        <taxon>Pseudochrobactrum</taxon>
    </lineage>
</organism>
<dbReference type="InterPro" id="IPR011231">
    <property type="entry name" value="Phage_VT1-Sakai_H0018"/>
</dbReference>
<dbReference type="RefSeq" id="WP_113946257.1">
    <property type="nucleotide sequence ID" value="NZ_JBHEEG010000005.1"/>
</dbReference>
<accession>A0A366DMQ1</accession>
<reference evidence="1 2" key="1">
    <citation type="submission" date="2018-06" db="EMBL/GenBank/DDBJ databases">
        <title>Genomic Encyclopedia of Type Strains, Phase IV (KMG-IV): sequencing the most valuable type-strain genomes for metagenomic binning, comparative biology and taxonomic classification.</title>
        <authorList>
            <person name="Goeker M."/>
        </authorList>
    </citation>
    <scope>NUCLEOTIDE SEQUENCE [LARGE SCALE GENOMIC DNA]</scope>
    <source>
        <strain evidence="1 2">DSM 25619</strain>
    </source>
</reference>
<dbReference type="AlphaFoldDB" id="A0A366DMQ1"/>
<evidence type="ECO:0000313" key="2">
    <source>
        <dbReference type="Proteomes" id="UP000252893"/>
    </source>
</evidence>
<evidence type="ECO:0000313" key="1">
    <source>
        <dbReference type="EMBL" id="RBO90508.1"/>
    </source>
</evidence>
<dbReference type="EMBL" id="QNRH01000013">
    <property type="protein sequence ID" value="RBO90508.1"/>
    <property type="molecule type" value="Genomic_DNA"/>
</dbReference>
<name>A0A366DMQ1_9HYPH</name>